<dbReference type="PROSITE" id="PS51201">
    <property type="entry name" value="RCK_N"/>
    <property type="match status" value="1"/>
</dbReference>
<evidence type="ECO:0000259" key="1">
    <source>
        <dbReference type="PROSITE" id="PS51201"/>
    </source>
</evidence>
<dbReference type="EMBL" id="DSEC01000425">
    <property type="protein sequence ID" value="HER43999.1"/>
    <property type="molecule type" value="Genomic_DNA"/>
</dbReference>
<dbReference type="PANTHER" id="PTHR43833">
    <property type="entry name" value="POTASSIUM CHANNEL PROTEIN 2-RELATED-RELATED"/>
    <property type="match status" value="1"/>
</dbReference>
<feature type="non-terminal residue" evidence="2">
    <location>
        <position position="121"/>
    </location>
</feature>
<organism evidence="2">
    <name type="scientific">Eiseniibacteriota bacterium</name>
    <dbReference type="NCBI Taxonomy" id="2212470"/>
    <lineage>
        <taxon>Bacteria</taxon>
        <taxon>Candidatus Eiseniibacteriota</taxon>
    </lineage>
</organism>
<protein>
    <submittedName>
        <fullName evidence="2">TrkA family potassium uptake protein</fullName>
    </submittedName>
</protein>
<dbReference type="InterPro" id="IPR050721">
    <property type="entry name" value="Trk_Ktr_HKT_K-transport"/>
</dbReference>
<name>A0A7V2F420_UNCEI</name>
<feature type="domain" description="RCK N-terminal" evidence="1">
    <location>
        <begin position="2"/>
        <end position="119"/>
    </location>
</feature>
<evidence type="ECO:0000313" key="2">
    <source>
        <dbReference type="EMBL" id="HER43999.1"/>
    </source>
</evidence>
<dbReference type="PANTHER" id="PTHR43833:SF7">
    <property type="entry name" value="KTR SYSTEM POTASSIUM UPTAKE PROTEIN C"/>
    <property type="match status" value="1"/>
</dbReference>
<proteinExistence type="predicted"/>
<dbReference type="GO" id="GO:0006813">
    <property type="term" value="P:potassium ion transport"/>
    <property type="evidence" value="ECO:0007669"/>
    <property type="project" value="InterPro"/>
</dbReference>
<gene>
    <name evidence="2" type="ORF">ENO08_06025</name>
</gene>
<comment type="caution">
    <text evidence="2">The sequence shown here is derived from an EMBL/GenBank/DDBJ whole genome shotgun (WGS) entry which is preliminary data.</text>
</comment>
<dbReference type="Proteomes" id="UP000886069">
    <property type="component" value="Unassembled WGS sequence"/>
</dbReference>
<dbReference type="Gene3D" id="3.40.50.720">
    <property type="entry name" value="NAD(P)-binding Rossmann-like Domain"/>
    <property type="match status" value="1"/>
</dbReference>
<reference evidence="2" key="1">
    <citation type="journal article" date="2020" name="mSystems">
        <title>Genome- and Community-Level Interaction Insights into Carbon Utilization and Element Cycling Functions of Hydrothermarchaeota in Hydrothermal Sediment.</title>
        <authorList>
            <person name="Zhou Z."/>
            <person name="Liu Y."/>
            <person name="Xu W."/>
            <person name="Pan J."/>
            <person name="Luo Z.H."/>
            <person name="Li M."/>
        </authorList>
    </citation>
    <scope>NUCLEOTIDE SEQUENCE [LARGE SCALE GENOMIC DNA]</scope>
    <source>
        <strain evidence="2">SpSt-1233</strain>
    </source>
</reference>
<dbReference type="AlphaFoldDB" id="A0A7V2F420"/>
<dbReference type="InterPro" id="IPR003148">
    <property type="entry name" value="RCK_N"/>
</dbReference>
<sequence length="121" mass="13143">MARKYAAIGLGNFGFFVTKTLFEEGHDVIAIDRNEDRVQKIRPYCSQAILGDATEKDMIKTLGLEEMDAVIVSMGGNADAATLITLYLKELGAKRIVVKATNEDHGKILSKVGATDVISPE</sequence>
<dbReference type="SUPFAM" id="SSF51735">
    <property type="entry name" value="NAD(P)-binding Rossmann-fold domains"/>
    <property type="match status" value="1"/>
</dbReference>
<accession>A0A7V2F420</accession>
<dbReference type="InterPro" id="IPR036291">
    <property type="entry name" value="NAD(P)-bd_dom_sf"/>
</dbReference>
<dbReference type="Pfam" id="PF02254">
    <property type="entry name" value="TrkA_N"/>
    <property type="match status" value="1"/>
</dbReference>